<reference evidence="7" key="1">
    <citation type="journal article" date="2020" name="Stud. Mycol.">
        <title>101 Dothideomycetes genomes: a test case for predicting lifestyles and emergence of pathogens.</title>
        <authorList>
            <person name="Haridas S."/>
            <person name="Albert R."/>
            <person name="Binder M."/>
            <person name="Bloem J."/>
            <person name="Labutti K."/>
            <person name="Salamov A."/>
            <person name="Andreopoulos B."/>
            <person name="Baker S."/>
            <person name="Barry K."/>
            <person name="Bills G."/>
            <person name="Bluhm B."/>
            <person name="Cannon C."/>
            <person name="Castanera R."/>
            <person name="Culley D."/>
            <person name="Daum C."/>
            <person name="Ezra D."/>
            <person name="Gonzalez J."/>
            <person name="Henrissat B."/>
            <person name="Kuo A."/>
            <person name="Liang C."/>
            <person name="Lipzen A."/>
            <person name="Lutzoni F."/>
            <person name="Magnuson J."/>
            <person name="Mondo S."/>
            <person name="Nolan M."/>
            <person name="Ohm R."/>
            <person name="Pangilinan J."/>
            <person name="Park H.-J."/>
            <person name="Ramirez L."/>
            <person name="Alfaro M."/>
            <person name="Sun H."/>
            <person name="Tritt A."/>
            <person name="Yoshinaga Y."/>
            <person name="Zwiers L.-H."/>
            <person name="Turgeon B."/>
            <person name="Goodwin S."/>
            <person name="Spatafora J."/>
            <person name="Crous P."/>
            <person name="Grigoriev I."/>
        </authorList>
    </citation>
    <scope>NUCLEOTIDE SEQUENCE</scope>
    <source>
        <strain evidence="7">CBS 627.86</strain>
    </source>
</reference>
<keyword evidence="6 7" id="KW-0503">Monooxygenase</keyword>
<dbReference type="PROSITE" id="PS00086">
    <property type="entry name" value="CYTOCHROME_P450"/>
    <property type="match status" value="1"/>
</dbReference>
<dbReference type="OrthoDB" id="1470350at2759"/>
<dbReference type="PRINTS" id="PR00385">
    <property type="entry name" value="P450"/>
</dbReference>
<dbReference type="GO" id="GO:0020037">
    <property type="term" value="F:heme binding"/>
    <property type="evidence" value="ECO:0007669"/>
    <property type="project" value="InterPro"/>
</dbReference>
<keyword evidence="3 5" id="KW-0479">Metal-binding</keyword>
<dbReference type="GO" id="GO:0016705">
    <property type="term" value="F:oxidoreductase activity, acting on paired donors, with incorporation or reduction of molecular oxygen"/>
    <property type="evidence" value="ECO:0007669"/>
    <property type="project" value="InterPro"/>
</dbReference>
<evidence type="ECO:0000256" key="1">
    <source>
        <dbReference type="ARBA" id="ARBA00001971"/>
    </source>
</evidence>
<dbReference type="GO" id="GO:0005506">
    <property type="term" value="F:iron ion binding"/>
    <property type="evidence" value="ECO:0007669"/>
    <property type="project" value="InterPro"/>
</dbReference>
<evidence type="ECO:0000256" key="3">
    <source>
        <dbReference type="ARBA" id="ARBA00022723"/>
    </source>
</evidence>
<dbReference type="GO" id="GO:0004497">
    <property type="term" value="F:monooxygenase activity"/>
    <property type="evidence" value="ECO:0007669"/>
    <property type="project" value="UniProtKB-KW"/>
</dbReference>
<gene>
    <name evidence="7" type="ORF">BDV96DRAFT_487342</name>
</gene>
<name>A0A6A5ZJX5_9PLEO</name>
<dbReference type="Proteomes" id="UP000799770">
    <property type="component" value="Unassembled WGS sequence"/>
</dbReference>
<dbReference type="EMBL" id="ML977316">
    <property type="protein sequence ID" value="KAF2119133.1"/>
    <property type="molecule type" value="Genomic_DNA"/>
</dbReference>
<dbReference type="InterPro" id="IPR050121">
    <property type="entry name" value="Cytochrome_P450_monoxygenase"/>
</dbReference>
<keyword evidence="5 6" id="KW-0349">Heme</keyword>
<dbReference type="SUPFAM" id="SSF48264">
    <property type="entry name" value="Cytochrome P450"/>
    <property type="match status" value="1"/>
</dbReference>
<sequence>MIAILVFVCVLLFLYQIIIYPTFLSPLSKIPNAHPTSSISSLWILFKRYHHQGTEALHEAHQTKGPILRVAPNEISVNVVKGGLQTIYSGGFEKTNWYSALENYGCLNMVSMLESGPHSVRKRMLSHIYSKSYLSTSQSLLAVATSVIHLQLLPRMAGASQRSEPVDIYALFERITLAWNASYIFGAQASTSDVLGQTGCVEFLQLYKERMKHLFWRMEVPGLTRWLERFFIRPVPKKCDEAHRELEKKVLKLCDGAANTYECFPDLTPNVFLQHLDKQHGFPLSHFPLVYAQLRSSLQRQSPKAKEGLSEDRRHEIASELFDLLIAGFDTTSQTLTSLVAELCKPTNIHVQEALIAEVRSLNPPIKFNKFQDPRESMLHPLPSPRDVDALPLLQAIIHETLRLYEAVPGPQPRITPKGGCTIGPYTNIPGGVRINSQAYSLHRNADVFPDPLTWNPQRWLDSNGNFINNGEMHRWFWAFGSGGRGCVGKAFAMYQMVYAVAALFSNFRVRDGGEGEGMVFRKEIGRESEGQVLVLLECID</sequence>
<dbReference type="Pfam" id="PF00067">
    <property type="entry name" value="p450"/>
    <property type="match status" value="1"/>
</dbReference>
<evidence type="ECO:0000256" key="5">
    <source>
        <dbReference type="PIRSR" id="PIRSR602401-1"/>
    </source>
</evidence>
<organism evidence="7 8">
    <name type="scientific">Lophiotrema nucula</name>
    <dbReference type="NCBI Taxonomy" id="690887"/>
    <lineage>
        <taxon>Eukaryota</taxon>
        <taxon>Fungi</taxon>
        <taxon>Dikarya</taxon>
        <taxon>Ascomycota</taxon>
        <taxon>Pezizomycotina</taxon>
        <taxon>Dothideomycetes</taxon>
        <taxon>Pleosporomycetidae</taxon>
        <taxon>Pleosporales</taxon>
        <taxon>Lophiotremataceae</taxon>
        <taxon>Lophiotrema</taxon>
    </lineage>
</organism>
<dbReference type="InterPro" id="IPR017972">
    <property type="entry name" value="Cyt_P450_CS"/>
</dbReference>
<evidence type="ECO:0000256" key="6">
    <source>
        <dbReference type="RuleBase" id="RU000461"/>
    </source>
</evidence>
<protein>
    <submittedName>
        <fullName evidence="7">Putative cytochrome P450 monooxygenase</fullName>
    </submittedName>
</protein>
<evidence type="ECO:0000256" key="2">
    <source>
        <dbReference type="ARBA" id="ARBA00010617"/>
    </source>
</evidence>
<keyword evidence="8" id="KW-1185">Reference proteome</keyword>
<dbReference type="Gene3D" id="1.10.630.10">
    <property type="entry name" value="Cytochrome P450"/>
    <property type="match status" value="1"/>
</dbReference>
<evidence type="ECO:0000313" key="8">
    <source>
        <dbReference type="Proteomes" id="UP000799770"/>
    </source>
</evidence>
<dbReference type="InterPro" id="IPR036396">
    <property type="entry name" value="Cyt_P450_sf"/>
</dbReference>
<evidence type="ECO:0000313" key="7">
    <source>
        <dbReference type="EMBL" id="KAF2119133.1"/>
    </source>
</evidence>
<dbReference type="PANTHER" id="PTHR24305">
    <property type="entry name" value="CYTOCHROME P450"/>
    <property type="match status" value="1"/>
</dbReference>
<keyword evidence="6" id="KW-0560">Oxidoreductase</keyword>
<comment type="similarity">
    <text evidence="2 6">Belongs to the cytochrome P450 family.</text>
</comment>
<dbReference type="InterPro" id="IPR002401">
    <property type="entry name" value="Cyt_P450_E_grp-I"/>
</dbReference>
<dbReference type="InterPro" id="IPR001128">
    <property type="entry name" value="Cyt_P450"/>
</dbReference>
<dbReference type="PRINTS" id="PR00463">
    <property type="entry name" value="EP450I"/>
</dbReference>
<feature type="binding site" description="axial binding residue" evidence="5">
    <location>
        <position position="487"/>
    </location>
    <ligand>
        <name>heme</name>
        <dbReference type="ChEBI" id="CHEBI:30413"/>
    </ligand>
    <ligandPart>
        <name>Fe</name>
        <dbReference type="ChEBI" id="CHEBI:18248"/>
    </ligandPart>
</feature>
<dbReference type="PANTHER" id="PTHR24305:SF166">
    <property type="entry name" value="CYTOCHROME P450 12A4, MITOCHONDRIAL-RELATED"/>
    <property type="match status" value="1"/>
</dbReference>
<evidence type="ECO:0000256" key="4">
    <source>
        <dbReference type="ARBA" id="ARBA00023004"/>
    </source>
</evidence>
<proteinExistence type="inferred from homology"/>
<dbReference type="AlphaFoldDB" id="A0A6A5ZJX5"/>
<accession>A0A6A5ZJX5</accession>
<comment type="cofactor">
    <cofactor evidence="1 5">
        <name>heme</name>
        <dbReference type="ChEBI" id="CHEBI:30413"/>
    </cofactor>
</comment>
<keyword evidence="4 5" id="KW-0408">Iron</keyword>